<dbReference type="Gene3D" id="3.40.50.10540">
    <property type="entry name" value="Crotonobetainyl-coa:carnitine coa-transferase, domain 1"/>
    <property type="match status" value="1"/>
</dbReference>
<dbReference type="InterPro" id="IPR044855">
    <property type="entry name" value="CoA-Trfase_III_dom3_sf"/>
</dbReference>
<evidence type="ECO:0000256" key="1">
    <source>
        <dbReference type="ARBA" id="ARBA00022679"/>
    </source>
</evidence>
<dbReference type="GO" id="GO:0008410">
    <property type="term" value="F:CoA-transferase activity"/>
    <property type="evidence" value="ECO:0007669"/>
    <property type="project" value="TreeGrafter"/>
</dbReference>
<dbReference type="Pfam" id="PF02515">
    <property type="entry name" value="CoA_transf_3"/>
    <property type="match status" value="1"/>
</dbReference>
<organism evidence="2 3">
    <name type="scientific">Caballeronia calidae</name>
    <dbReference type="NCBI Taxonomy" id="1777139"/>
    <lineage>
        <taxon>Bacteria</taxon>
        <taxon>Pseudomonadati</taxon>
        <taxon>Pseudomonadota</taxon>
        <taxon>Betaproteobacteria</taxon>
        <taxon>Burkholderiales</taxon>
        <taxon>Burkholderiaceae</taxon>
        <taxon>Caballeronia</taxon>
    </lineage>
</organism>
<dbReference type="InterPro" id="IPR003673">
    <property type="entry name" value="CoA-Trfase_fam_III"/>
</dbReference>
<keyword evidence="3" id="KW-1185">Reference proteome</keyword>
<sequence>MSSLNGMRVLDLTQYLSGPYCTMLLGDFGADVVKVEKLQGDDQRRLSPFVNDESAPFMAINRNKRSITLNLKSEQGKSILFELVQKSDVLVENFRPGIAKSLGIDYEAVRQVNPGIIYCSISGYGQTGPCRTKGGFDILAQGMTGLMDVNSPSGDRPVKIPVSFHDIGASLTALYSILCAYIHKLQGGAGQYLDISLVDSGLSLVPVEAAAYFVNGVVPKVAGTQNLLAAPYQAYKTRDGYVVVGASNQKLWEKFCKQVVDRPTWIEDTRFATVSDRVAHIDELERIIELVLTHEDTGYWVEKLDAAGIPGGPINTFDQALRDPQVIARDMIVELEHPRAGKIKNLASAAKMSGTPAQIRMPAPTVGQHTVDILSEMGLTTSEVEALKRDKVV</sequence>
<dbReference type="RefSeq" id="WP_062610338.1">
    <property type="nucleotide sequence ID" value="NZ_FCOX02000046.1"/>
</dbReference>
<dbReference type="AlphaFoldDB" id="A0A158E4L1"/>
<proteinExistence type="predicted"/>
<dbReference type="Proteomes" id="UP000071859">
    <property type="component" value="Unassembled WGS sequence"/>
</dbReference>
<protein>
    <submittedName>
        <fullName evidence="2">Formyl-CoA transferase</fullName>
    </submittedName>
</protein>
<evidence type="ECO:0000313" key="3">
    <source>
        <dbReference type="Proteomes" id="UP000071859"/>
    </source>
</evidence>
<dbReference type="InterPro" id="IPR023606">
    <property type="entry name" value="CoA-Trfase_III_dom_1_sf"/>
</dbReference>
<keyword evidence="1 2" id="KW-0808">Transferase</keyword>
<accession>A0A158E4L1</accession>
<gene>
    <name evidence="2" type="ORF">AWB78_06210</name>
</gene>
<dbReference type="OrthoDB" id="5294844at2"/>
<dbReference type="SUPFAM" id="SSF89796">
    <property type="entry name" value="CoA-transferase family III (CaiB/BaiF)"/>
    <property type="match status" value="1"/>
</dbReference>
<dbReference type="PANTHER" id="PTHR48207">
    <property type="entry name" value="SUCCINATE--HYDROXYMETHYLGLUTARATE COA-TRANSFERASE"/>
    <property type="match status" value="1"/>
</dbReference>
<name>A0A158E4L1_9BURK</name>
<reference evidence="2" key="1">
    <citation type="submission" date="2016-01" db="EMBL/GenBank/DDBJ databases">
        <authorList>
            <person name="Peeters C."/>
        </authorList>
    </citation>
    <scope>NUCLEOTIDE SEQUENCE</scope>
    <source>
        <strain evidence="2">LMG 29321</strain>
    </source>
</reference>
<dbReference type="EMBL" id="FCOX02000046">
    <property type="protein sequence ID" value="SAL01789.1"/>
    <property type="molecule type" value="Genomic_DNA"/>
</dbReference>
<evidence type="ECO:0000313" key="2">
    <source>
        <dbReference type="EMBL" id="SAL01789.1"/>
    </source>
</evidence>
<dbReference type="InterPro" id="IPR050483">
    <property type="entry name" value="CoA-transferase_III_domain"/>
</dbReference>
<dbReference type="PANTHER" id="PTHR48207:SF3">
    <property type="entry name" value="SUCCINATE--HYDROXYMETHYLGLUTARATE COA-TRANSFERASE"/>
    <property type="match status" value="1"/>
</dbReference>
<comment type="caution">
    <text evidence="2">The sequence shown here is derived from an EMBL/GenBank/DDBJ whole genome shotgun (WGS) entry which is preliminary data.</text>
</comment>
<dbReference type="Gene3D" id="3.30.1540.10">
    <property type="entry name" value="formyl-coa transferase, domain 3"/>
    <property type="match status" value="1"/>
</dbReference>